<evidence type="ECO:0000313" key="2">
    <source>
        <dbReference type="Proteomes" id="UP000178943"/>
    </source>
</evidence>
<dbReference type="AlphaFoldDB" id="A0A1F5VUP6"/>
<name>A0A1F5VUP6_9BACT</name>
<gene>
    <name evidence="1" type="ORF">A2Y62_10900</name>
</gene>
<accession>A0A1F5VUP6</accession>
<comment type="caution">
    <text evidence="1">The sequence shown here is derived from an EMBL/GenBank/DDBJ whole genome shotgun (WGS) entry which is preliminary data.</text>
</comment>
<dbReference type="EMBL" id="MFGW01000073">
    <property type="protein sequence ID" value="OGF67048.1"/>
    <property type="molecule type" value="Genomic_DNA"/>
</dbReference>
<evidence type="ECO:0008006" key="3">
    <source>
        <dbReference type="Google" id="ProtNLM"/>
    </source>
</evidence>
<dbReference type="Proteomes" id="UP000178943">
    <property type="component" value="Unassembled WGS sequence"/>
</dbReference>
<proteinExistence type="predicted"/>
<reference evidence="1 2" key="1">
    <citation type="journal article" date="2016" name="Nat. Commun.">
        <title>Thousands of microbial genomes shed light on interconnected biogeochemical processes in an aquifer system.</title>
        <authorList>
            <person name="Anantharaman K."/>
            <person name="Brown C.T."/>
            <person name="Hug L.A."/>
            <person name="Sharon I."/>
            <person name="Castelle C.J."/>
            <person name="Probst A.J."/>
            <person name="Thomas B.C."/>
            <person name="Singh A."/>
            <person name="Wilkins M.J."/>
            <person name="Karaoz U."/>
            <person name="Brodie E.L."/>
            <person name="Williams K.H."/>
            <person name="Hubbard S.S."/>
            <person name="Banfield J.F."/>
        </authorList>
    </citation>
    <scope>NUCLEOTIDE SEQUENCE [LARGE SCALE GENOMIC DNA]</scope>
</reference>
<protein>
    <recommendedName>
        <fullName evidence="3">Signal peptidase I</fullName>
    </recommendedName>
</protein>
<sequence length="165" mass="18960">MTESSNKQDISVFPFHGCSMLPFIQPGSSIHLETGPSVIYKRGDIICFIQNTTSLFAHRLVSFTYRNGILHVVEKGDNIYGFSLIRYDKLIGKASRIEQNNTIIDLSSPYWRTINYLLALLASLQVTLLKIFPYSYHFDSPIKKIPHYPLKLLFKIITKISLYLK</sequence>
<dbReference type="CDD" id="cd06462">
    <property type="entry name" value="Peptidase_S24_S26"/>
    <property type="match status" value="1"/>
</dbReference>
<organism evidence="1 2">
    <name type="scientific">Candidatus Fischerbacteria bacterium RBG_13_37_8</name>
    <dbReference type="NCBI Taxonomy" id="1817863"/>
    <lineage>
        <taxon>Bacteria</taxon>
        <taxon>Candidatus Fischeribacteriota</taxon>
    </lineage>
</organism>
<dbReference type="STRING" id="1817863.A2Y62_10900"/>
<evidence type="ECO:0000313" key="1">
    <source>
        <dbReference type="EMBL" id="OGF67048.1"/>
    </source>
</evidence>